<feature type="domain" description="SAF" evidence="2">
    <location>
        <begin position="48"/>
        <end position="112"/>
    </location>
</feature>
<gene>
    <name evidence="3" type="ORF">PAEH1_02510</name>
</gene>
<dbReference type="InterPro" id="IPR031571">
    <property type="entry name" value="RcpC_dom"/>
</dbReference>
<dbReference type="NCBIfam" id="TIGR03177">
    <property type="entry name" value="pilus_cpaB"/>
    <property type="match status" value="1"/>
</dbReference>
<name>A0A1U9JY97_9BURK</name>
<dbReference type="STRING" id="643674.PAEH1_02510"/>
<keyword evidence="1" id="KW-0812">Transmembrane</keyword>
<dbReference type="InterPro" id="IPR013974">
    <property type="entry name" value="SAF"/>
</dbReference>
<dbReference type="Pfam" id="PF16976">
    <property type="entry name" value="RcpC"/>
    <property type="match status" value="1"/>
</dbReference>
<evidence type="ECO:0000313" key="3">
    <source>
        <dbReference type="EMBL" id="AQS50699.1"/>
    </source>
</evidence>
<keyword evidence="1" id="KW-0472">Membrane</keyword>
<sequence>MKKIAAHHKFGIWLVSSVLSGALAVWAAYQHLEQERHLLVEQTKLPTVPRVVAAYTLEAGTVLTEAHLAIRDFPMQSIPKDSVEPNQYSVLIGTALRAQIAAGDLILGVHTEYEPEPSFSARLADGRRAVTMPVDQINSLAGLLRVGDLVDLYVSFDHQRRKITAPLLQGVLVIATDEQTDSNMANGGQFATVTFDLSPEEGAKLVAARQAGMITAMLRNPHDAHISNKGIRGDLASLLGLHVTPSEYKSVPVIYGNKSHRQVRGAEATPKPSKNAVLDVDTPSQLSFIQESLDVVEN</sequence>
<protein>
    <submittedName>
        <fullName evidence="3">Flp pilus assembly protein CpaB</fullName>
    </submittedName>
</protein>
<dbReference type="SUPFAM" id="SSF51269">
    <property type="entry name" value="AFP III-like domain"/>
    <property type="match status" value="1"/>
</dbReference>
<feature type="transmembrane region" description="Helical" evidence="1">
    <location>
        <begin position="12"/>
        <end position="29"/>
    </location>
</feature>
<dbReference type="Pfam" id="PF08666">
    <property type="entry name" value="SAF"/>
    <property type="match status" value="1"/>
</dbReference>
<dbReference type="OrthoDB" id="2037472at2"/>
<organism evidence="3 4">
    <name type="scientific">Paenalcaligenes hominis</name>
    <dbReference type="NCBI Taxonomy" id="643674"/>
    <lineage>
        <taxon>Bacteria</taxon>
        <taxon>Pseudomonadati</taxon>
        <taxon>Pseudomonadota</taxon>
        <taxon>Betaproteobacteria</taxon>
        <taxon>Burkholderiales</taxon>
        <taxon>Alcaligenaceae</taxon>
        <taxon>Paenalcaligenes</taxon>
    </lineage>
</organism>
<dbReference type="InterPro" id="IPR017592">
    <property type="entry name" value="Pilus_assmbl_Flp-typ_CpaB"/>
</dbReference>
<dbReference type="AlphaFoldDB" id="A0A1U9JY97"/>
<keyword evidence="1" id="KW-1133">Transmembrane helix</keyword>
<evidence type="ECO:0000313" key="4">
    <source>
        <dbReference type="Proteomes" id="UP000189369"/>
    </source>
</evidence>
<accession>A0A1U9JY97</accession>
<dbReference type="SMART" id="SM00858">
    <property type="entry name" value="SAF"/>
    <property type="match status" value="1"/>
</dbReference>
<dbReference type="InterPro" id="IPR036732">
    <property type="entry name" value="AFP_Neu5c_C_sf"/>
</dbReference>
<evidence type="ECO:0000256" key="1">
    <source>
        <dbReference type="SAM" id="Phobius"/>
    </source>
</evidence>
<dbReference type="Proteomes" id="UP000189369">
    <property type="component" value="Chromosome"/>
</dbReference>
<dbReference type="KEGG" id="phn:PAEH1_02510"/>
<proteinExistence type="predicted"/>
<dbReference type="CDD" id="cd11614">
    <property type="entry name" value="SAF_CpaB_FlgA_like"/>
    <property type="match status" value="1"/>
</dbReference>
<evidence type="ECO:0000259" key="2">
    <source>
        <dbReference type="SMART" id="SM00858"/>
    </source>
</evidence>
<dbReference type="EMBL" id="CP019697">
    <property type="protein sequence ID" value="AQS50699.1"/>
    <property type="molecule type" value="Genomic_DNA"/>
</dbReference>
<reference evidence="3 4" key="1">
    <citation type="submission" date="2017-01" db="EMBL/GenBank/DDBJ databases">
        <title>Complete Genome Sequence of Paenalcaligenes hominis, Isolated from a paraplegic Patient with neurogenic bladder.</title>
        <authorList>
            <person name="Mukhopadhyay R."/>
            <person name="Joaquin J."/>
            <person name="Hogue R."/>
            <person name="Kilaru A."/>
            <person name="Jospin G."/>
            <person name="Mars K."/>
            <person name="Eisen J.A."/>
            <person name="Chaturvedi V."/>
        </authorList>
    </citation>
    <scope>NUCLEOTIDE SEQUENCE [LARGE SCALE GENOMIC DNA]</scope>
    <source>
        <strain evidence="3 4">15S00501</strain>
    </source>
</reference>